<name>A0A174RNE8_9FIRM</name>
<dbReference type="Proteomes" id="UP001199915">
    <property type="component" value="Unassembled WGS sequence"/>
</dbReference>
<dbReference type="Proteomes" id="UP000737612">
    <property type="component" value="Unassembled WGS sequence"/>
</dbReference>
<dbReference type="GeneID" id="79855428"/>
<dbReference type="GO" id="GO:0016020">
    <property type="term" value="C:membrane"/>
    <property type="evidence" value="ECO:0007669"/>
    <property type="project" value="InterPro"/>
</dbReference>
<evidence type="ECO:0000256" key="2">
    <source>
        <dbReference type="SAM" id="Phobius"/>
    </source>
</evidence>
<feature type="transmembrane region" description="Helical" evidence="2">
    <location>
        <begin position="6"/>
        <end position="24"/>
    </location>
</feature>
<proteinExistence type="predicted"/>
<reference evidence="8 9" key="1">
    <citation type="submission" date="2015-09" db="EMBL/GenBank/DDBJ databases">
        <authorList>
            <consortium name="Pathogen Informatics"/>
        </authorList>
    </citation>
    <scope>NUCLEOTIDE SEQUENCE [LARGE SCALE GENOMIC DNA]</scope>
    <source>
        <strain evidence="4 8">2789STDY5608849</strain>
        <strain evidence="5 9">2789STDY5834885</strain>
    </source>
</reference>
<gene>
    <name evidence="4" type="ORF">ERS852406_02403</name>
    <name evidence="5" type="ORF">ERS852498_03025</name>
    <name evidence="6" type="ORF">JTJ23_11520</name>
    <name evidence="7" type="ORF">L0N21_08565</name>
</gene>
<keyword evidence="2" id="KW-0812">Transmembrane</keyword>
<organism evidence="5 9">
    <name type="scientific">Fusicatenibacter saccharivorans</name>
    <dbReference type="NCBI Taxonomy" id="1150298"/>
    <lineage>
        <taxon>Bacteria</taxon>
        <taxon>Bacillati</taxon>
        <taxon>Bacillota</taxon>
        <taxon>Clostridia</taxon>
        <taxon>Lachnospirales</taxon>
        <taxon>Lachnospiraceae</taxon>
        <taxon>Fusicatenibacter</taxon>
    </lineage>
</organism>
<dbReference type="EMBL" id="CYYV01000011">
    <property type="protein sequence ID" value="CUO61800.1"/>
    <property type="molecule type" value="Genomic_DNA"/>
</dbReference>
<accession>A0A174RNE8</accession>
<dbReference type="Proteomes" id="UP000095706">
    <property type="component" value="Unassembled WGS sequence"/>
</dbReference>
<dbReference type="Proteomes" id="UP000095709">
    <property type="component" value="Unassembled WGS sequence"/>
</dbReference>
<dbReference type="EMBL" id="JAFHBD010000058">
    <property type="protein sequence ID" value="MBN2954193.1"/>
    <property type="molecule type" value="Genomic_DNA"/>
</dbReference>
<sequence>MRQLIVRFLNVAVIAAVLIGYNTVLDKRDKEDQIARLSAELETTQLQKENLQAAAAASNTADTAASEAAEAEGQYVDGTYDGEADGFGGTIAVEVTVEGGQITDLAITSADGEDSAYLSNAEAIIPKIIEAQSADVDTISGATFSSTGIRNAAQEAIEKAEK</sequence>
<feature type="coiled-coil region" evidence="1">
    <location>
        <begin position="27"/>
        <end position="54"/>
    </location>
</feature>
<evidence type="ECO:0000313" key="7">
    <source>
        <dbReference type="EMBL" id="MCG4765559.1"/>
    </source>
</evidence>
<keyword evidence="1" id="KW-0175">Coiled coil</keyword>
<dbReference type="RefSeq" id="WP_055228158.1">
    <property type="nucleotide sequence ID" value="NZ_CABJFB010000006.1"/>
</dbReference>
<dbReference type="GO" id="GO:0010181">
    <property type="term" value="F:FMN binding"/>
    <property type="evidence" value="ECO:0007669"/>
    <property type="project" value="InterPro"/>
</dbReference>
<dbReference type="InterPro" id="IPR007329">
    <property type="entry name" value="FMN-bd"/>
</dbReference>
<evidence type="ECO:0000259" key="3">
    <source>
        <dbReference type="SMART" id="SM00900"/>
    </source>
</evidence>
<evidence type="ECO:0000313" key="9">
    <source>
        <dbReference type="Proteomes" id="UP000095709"/>
    </source>
</evidence>
<evidence type="ECO:0000313" key="8">
    <source>
        <dbReference type="Proteomes" id="UP000095706"/>
    </source>
</evidence>
<dbReference type="SMART" id="SM00900">
    <property type="entry name" value="FMN_bind"/>
    <property type="match status" value="1"/>
</dbReference>
<protein>
    <submittedName>
        <fullName evidence="6">FMN-binding protein</fullName>
    </submittedName>
    <submittedName>
        <fullName evidence="5">Predicted NADH:ubiquinone oxidoreductase, subunit RnfG</fullName>
    </submittedName>
</protein>
<evidence type="ECO:0000313" key="6">
    <source>
        <dbReference type="EMBL" id="MBN2954193.1"/>
    </source>
</evidence>
<feature type="domain" description="FMN-binding" evidence="3">
    <location>
        <begin position="86"/>
        <end position="160"/>
    </location>
</feature>
<reference evidence="6" key="2">
    <citation type="submission" date="2021-02" db="EMBL/GenBank/DDBJ databases">
        <title>Metagenome-assembled genomes from human diarrheal sample B26.</title>
        <authorList>
            <person name="Ateba T.P."/>
            <person name="Alayande K.A."/>
            <person name="Mwanza M."/>
        </authorList>
    </citation>
    <scope>NUCLEOTIDE SEQUENCE</scope>
    <source>
        <strain evidence="6">06WH</strain>
    </source>
</reference>
<dbReference type="Pfam" id="PF04205">
    <property type="entry name" value="FMN_bind"/>
    <property type="match status" value="1"/>
</dbReference>
<keyword evidence="2" id="KW-1133">Transmembrane helix</keyword>
<dbReference type="EMBL" id="CZAL01000019">
    <property type="protein sequence ID" value="CUP87044.1"/>
    <property type="molecule type" value="Genomic_DNA"/>
</dbReference>
<dbReference type="AlphaFoldDB" id="A0A174RNE8"/>
<reference evidence="7" key="3">
    <citation type="submission" date="2022-01" db="EMBL/GenBank/DDBJ databases">
        <title>Collection of gut derived symbiotic bacterial strains cultured from healthy donors.</title>
        <authorList>
            <person name="Lin H."/>
            <person name="Kohout C."/>
            <person name="Waligurski E."/>
            <person name="Pamer E.G."/>
        </authorList>
    </citation>
    <scope>NUCLEOTIDE SEQUENCE</scope>
    <source>
        <strain evidence="7">DFI.5.49</strain>
    </source>
</reference>
<dbReference type="EMBL" id="JAKNFS010000010">
    <property type="protein sequence ID" value="MCG4765559.1"/>
    <property type="molecule type" value="Genomic_DNA"/>
</dbReference>
<dbReference type="Gene3D" id="3.90.1010.20">
    <property type="match status" value="1"/>
</dbReference>
<keyword evidence="2" id="KW-0472">Membrane</keyword>
<evidence type="ECO:0000256" key="1">
    <source>
        <dbReference type="SAM" id="Coils"/>
    </source>
</evidence>
<keyword evidence="5" id="KW-0830">Ubiquinone</keyword>
<evidence type="ECO:0000313" key="4">
    <source>
        <dbReference type="EMBL" id="CUO61800.1"/>
    </source>
</evidence>
<evidence type="ECO:0000313" key="5">
    <source>
        <dbReference type="EMBL" id="CUP87044.1"/>
    </source>
</evidence>